<feature type="compositionally biased region" description="Basic and acidic residues" evidence="1">
    <location>
        <begin position="30"/>
        <end position="39"/>
    </location>
</feature>
<evidence type="ECO:0000313" key="3">
    <source>
        <dbReference type="Proteomes" id="UP000784294"/>
    </source>
</evidence>
<accession>A0A448XIX9</accession>
<dbReference type="EMBL" id="CAAALY010255797">
    <property type="protein sequence ID" value="VEL37723.1"/>
    <property type="molecule type" value="Genomic_DNA"/>
</dbReference>
<protein>
    <submittedName>
        <fullName evidence="2">Uncharacterized protein</fullName>
    </submittedName>
</protein>
<reference evidence="2" key="1">
    <citation type="submission" date="2018-11" db="EMBL/GenBank/DDBJ databases">
        <authorList>
            <consortium name="Pathogen Informatics"/>
        </authorList>
    </citation>
    <scope>NUCLEOTIDE SEQUENCE</scope>
</reference>
<evidence type="ECO:0000313" key="2">
    <source>
        <dbReference type="EMBL" id="VEL37723.1"/>
    </source>
</evidence>
<dbReference type="AlphaFoldDB" id="A0A448XIX9"/>
<sequence length="180" mass="19031">MLASPAPGTPTRLSVARSADSARLGSSRLDSTRASDCHNKARPHPANQRQAGGQPGEAERAAAGRLCASARRTRPIGQTADRHLGPTAHPLRPAIARGRPPKPSGAGRRVDVQKQRRIDLSVRGSEVAHPTGINPLLSALSTRLLARGLSIFILCMVTTTTTTSYVTVTGTNRPGQRVEI</sequence>
<organism evidence="2 3">
    <name type="scientific">Protopolystoma xenopodis</name>
    <dbReference type="NCBI Taxonomy" id="117903"/>
    <lineage>
        <taxon>Eukaryota</taxon>
        <taxon>Metazoa</taxon>
        <taxon>Spiralia</taxon>
        <taxon>Lophotrochozoa</taxon>
        <taxon>Platyhelminthes</taxon>
        <taxon>Monogenea</taxon>
        <taxon>Polyopisthocotylea</taxon>
        <taxon>Polystomatidea</taxon>
        <taxon>Polystomatidae</taxon>
        <taxon>Protopolystoma</taxon>
    </lineage>
</organism>
<proteinExistence type="predicted"/>
<evidence type="ECO:0000256" key="1">
    <source>
        <dbReference type="SAM" id="MobiDB-lite"/>
    </source>
</evidence>
<dbReference type="Proteomes" id="UP000784294">
    <property type="component" value="Unassembled WGS sequence"/>
</dbReference>
<feature type="region of interest" description="Disordered" evidence="1">
    <location>
        <begin position="1"/>
        <end position="116"/>
    </location>
</feature>
<comment type="caution">
    <text evidence="2">The sequence shown here is derived from an EMBL/GenBank/DDBJ whole genome shotgun (WGS) entry which is preliminary data.</text>
</comment>
<keyword evidence="3" id="KW-1185">Reference proteome</keyword>
<gene>
    <name evidence="2" type="ORF">PXEA_LOCUS31163</name>
</gene>
<name>A0A448XIX9_9PLAT</name>